<feature type="region of interest" description="Disordered" evidence="1">
    <location>
        <begin position="254"/>
        <end position="340"/>
    </location>
</feature>
<proteinExistence type="predicted"/>
<feature type="region of interest" description="Disordered" evidence="1">
    <location>
        <begin position="583"/>
        <end position="638"/>
    </location>
</feature>
<feature type="compositionally biased region" description="Low complexity" evidence="1">
    <location>
        <begin position="254"/>
        <end position="265"/>
    </location>
</feature>
<feature type="compositionally biased region" description="Low complexity" evidence="1">
    <location>
        <begin position="306"/>
        <end position="336"/>
    </location>
</feature>
<sequence length="723" mass="77940">MSSSTSLPGAVDVERLRRVELLRAELDRSLKVAAAASSLSGAAEKRSPLCILFHSADSVHIQFSGSARASVDLFARPRVGTASRFIVSPTPNAVPPAAVPPLLPPKTESSTASAWPLRVLTTTRQKDAELLENVACATAAVDKDKNESSINSGAIILLPTPPLVAASSPASSVDSGVASPGAAGDFLLNTAPFRPSTTEQQRASHDNPVKGLFNGPSWATVPRTRRWIFNFSSNKNINDDNARSPLIDALALSSSLSSGGSTTEAETVKKPTTVTELSSSALQQPPVLTLQKPPLKKKYGQNTDNSHQSSPPSQSEVSSNGYSSNLGNNNFSSTLSPTESPMVAVKTESVVNNEEVDSVASRRHPAAQQPSSNSSSSVVLQRQFSDGCCYNNGDGTVLDADTEELHGLPPRAATLPPLRSILKKPRASAMMVLNSNGQQLQQQHFLDSTLPRNHLRRMPTRIVLERSVSESLLYDAVPDDQFSTLQHSAAAVFNASILRKLSMASTPVLGSFDEKLEEQHIKAEQEQQQQKQNNSGSISSSCCPSSCSSETIDSDGSGQSSAAPIAKKRVSFSEHVQARIYRSNSSILGQRRKNEKKSRNRCTRRCSSDVEHSSATEAEVPQQQQPQQHHHDVVSSSSNNNNNISCKFYERPPLWALQSRQDFNRWRQEKEEVALWSSASSVVAGSAVPTGVASQYVLHSIPFRSSFSSPMLMMLSFHVPISV</sequence>
<name>A0A914HEF2_GLORO</name>
<protein>
    <submittedName>
        <fullName evidence="3">Uncharacterized protein</fullName>
    </submittedName>
</protein>
<dbReference type="AlphaFoldDB" id="A0A914HEF2"/>
<organism evidence="2 3">
    <name type="scientific">Globodera rostochiensis</name>
    <name type="common">Golden nematode worm</name>
    <name type="synonym">Heterodera rostochiensis</name>
    <dbReference type="NCBI Taxonomy" id="31243"/>
    <lineage>
        <taxon>Eukaryota</taxon>
        <taxon>Metazoa</taxon>
        <taxon>Ecdysozoa</taxon>
        <taxon>Nematoda</taxon>
        <taxon>Chromadorea</taxon>
        <taxon>Rhabditida</taxon>
        <taxon>Tylenchina</taxon>
        <taxon>Tylenchomorpha</taxon>
        <taxon>Tylenchoidea</taxon>
        <taxon>Heteroderidae</taxon>
        <taxon>Heteroderinae</taxon>
        <taxon>Globodera</taxon>
    </lineage>
</organism>
<feature type="region of interest" description="Disordered" evidence="1">
    <location>
        <begin position="188"/>
        <end position="216"/>
    </location>
</feature>
<evidence type="ECO:0000313" key="2">
    <source>
        <dbReference type="Proteomes" id="UP000887572"/>
    </source>
</evidence>
<evidence type="ECO:0000256" key="1">
    <source>
        <dbReference type="SAM" id="MobiDB-lite"/>
    </source>
</evidence>
<feature type="compositionally biased region" description="Basic residues" evidence="1">
    <location>
        <begin position="590"/>
        <end position="604"/>
    </location>
</feature>
<evidence type="ECO:0000313" key="3">
    <source>
        <dbReference type="WBParaSite" id="Gr19_v10_g16757.t1"/>
    </source>
</evidence>
<reference evidence="3" key="1">
    <citation type="submission" date="2022-11" db="UniProtKB">
        <authorList>
            <consortium name="WormBaseParasite"/>
        </authorList>
    </citation>
    <scope>IDENTIFICATION</scope>
</reference>
<feature type="compositionally biased region" description="Polar residues" evidence="1">
    <location>
        <begin position="270"/>
        <end position="283"/>
    </location>
</feature>
<dbReference type="WBParaSite" id="Gr19_v10_g16757.t1">
    <property type="protein sequence ID" value="Gr19_v10_g16757.t1"/>
    <property type="gene ID" value="Gr19_v10_g16757"/>
</dbReference>
<keyword evidence="2" id="KW-1185">Reference proteome</keyword>
<feature type="region of interest" description="Disordered" evidence="1">
    <location>
        <begin position="354"/>
        <end position="378"/>
    </location>
</feature>
<accession>A0A914HEF2</accession>
<dbReference type="Proteomes" id="UP000887572">
    <property type="component" value="Unplaced"/>
</dbReference>